<organism evidence="2 3">
    <name type="scientific">Candidatus Kaiserbacteria bacterium RIFCSPLOWO2_01_FULL_53_17</name>
    <dbReference type="NCBI Taxonomy" id="1798511"/>
    <lineage>
        <taxon>Bacteria</taxon>
        <taxon>Candidatus Kaiseribacteriota</taxon>
    </lineage>
</organism>
<dbReference type="SMART" id="SM01321">
    <property type="entry name" value="Y1_Tnp"/>
    <property type="match status" value="1"/>
</dbReference>
<dbReference type="InterPro" id="IPR036515">
    <property type="entry name" value="Transposase_17_sf"/>
</dbReference>
<comment type="caution">
    <text evidence="2">The sequence shown here is derived from an EMBL/GenBank/DDBJ whole genome shotgun (WGS) entry which is preliminary data.</text>
</comment>
<proteinExistence type="predicted"/>
<dbReference type="InterPro" id="IPR002686">
    <property type="entry name" value="Transposase_17"/>
</dbReference>
<dbReference type="SUPFAM" id="SSF143422">
    <property type="entry name" value="Transposase IS200-like"/>
    <property type="match status" value="1"/>
</dbReference>
<dbReference type="EMBL" id="MFLY01000007">
    <property type="protein sequence ID" value="OGG73186.1"/>
    <property type="molecule type" value="Genomic_DNA"/>
</dbReference>
<evidence type="ECO:0000313" key="3">
    <source>
        <dbReference type="Proteomes" id="UP000177306"/>
    </source>
</evidence>
<dbReference type="Pfam" id="PF01797">
    <property type="entry name" value="Y1_Tnp"/>
    <property type="match status" value="1"/>
</dbReference>
<evidence type="ECO:0000313" key="2">
    <source>
        <dbReference type="EMBL" id="OGG73186.1"/>
    </source>
</evidence>
<name>A0A1F6EHQ6_9BACT</name>
<feature type="domain" description="Transposase IS200-like" evidence="1">
    <location>
        <begin position="1"/>
        <end position="90"/>
    </location>
</feature>
<dbReference type="Gene3D" id="3.30.70.1290">
    <property type="entry name" value="Transposase IS200-like"/>
    <property type="match status" value="1"/>
</dbReference>
<dbReference type="PANTHER" id="PTHR34322:SF2">
    <property type="entry name" value="TRANSPOSASE IS200-LIKE DOMAIN-CONTAINING PROTEIN"/>
    <property type="match status" value="1"/>
</dbReference>
<evidence type="ECO:0000259" key="1">
    <source>
        <dbReference type="SMART" id="SM01321"/>
    </source>
</evidence>
<dbReference type="GO" id="GO:0004803">
    <property type="term" value="F:transposase activity"/>
    <property type="evidence" value="ECO:0007669"/>
    <property type="project" value="InterPro"/>
</dbReference>
<sequence>MTGLRNPSLDREQIVDIHGWCLMKNHYHLLLSEKLEGGLSLFMRKLNVGYANYFNERYKRSGTLFQGRTKKKHIDSDAYFLHILNYIHFNPLDYLRSARRWREREIISEKSALEYLRKYRWSSFPDYMGKKNFPSILTADLFQDTCNEKAVMSYLHDIQTSPIRPYLLE</sequence>
<gene>
    <name evidence="2" type="ORF">A3A38_04780</name>
</gene>
<protein>
    <recommendedName>
        <fullName evidence="1">Transposase IS200-like domain-containing protein</fullName>
    </recommendedName>
</protein>
<dbReference type="GO" id="GO:0003677">
    <property type="term" value="F:DNA binding"/>
    <property type="evidence" value="ECO:0007669"/>
    <property type="project" value="InterPro"/>
</dbReference>
<dbReference type="PANTHER" id="PTHR34322">
    <property type="entry name" value="TRANSPOSASE, Y1_TNP DOMAIN-CONTAINING"/>
    <property type="match status" value="1"/>
</dbReference>
<accession>A0A1F6EHQ6</accession>
<dbReference type="Proteomes" id="UP000177306">
    <property type="component" value="Unassembled WGS sequence"/>
</dbReference>
<dbReference type="AlphaFoldDB" id="A0A1F6EHQ6"/>
<dbReference type="GO" id="GO:0006313">
    <property type="term" value="P:DNA transposition"/>
    <property type="evidence" value="ECO:0007669"/>
    <property type="project" value="InterPro"/>
</dbReference>
<reference evidence="2 3" key="1">
    <citation type="journal article" date="2016" name="Nat. Commun.">
        <title>Thousands of microbial genomes shed light on interconnected biogeochemical processes in an aquifer system.</title>
        <authorList>
            <person name="Anantharaman K."/>
            <person name="Brown C.T."/>
            <person name="Hug L.A."/>
            <person name="Sharon I."/>
            <person name="Castelle C.J."/>
            <person name="Probst A.J."/>
            <person name="Thomas B.C."/>
            <person name="Singh A."/>
            <person name="Wilkins M.J."/>
            <person name="Karaoz U."/>
            <person name="Brodie E.L."/>
            <person name="Williams K.H."/>
            <person name="Hubbard S.S."/>
            <person name="Banfield J.F."/>
        </authorList>
    </citation>
    <scope>NUCLEOTIDE SEQUENCE [LARGE SCALE GENOMIC DNA]</scope>
</reference>